<gene>
    <name evidence="3" type="ORF">MF672_013730</name>
</gene>
<comment type="caution">
    <text evidence="3">The sequence shown here is derived from an EMBL/GenBank/DDBJ whole genome shotgun (WGS) entry which is preliminary data.</text>
</comment>
<proteinExistence type="inferred from homology"/>
<dbReference type="PANTHER" id="PTHR11895">
    <property type="entry name" value="TRANSAMIDASE"/>
    <property type="match status" value="1"/>
</dbReference>
<evidence type="ECO:0000313" key="4">
    <source>
        <dbReference type="Proteomes" id="UP001317259"/>
    </source>
</evidence>
<evidence type="ECO:0000256" key="1">
    <source>
        <dbReference type="ARBA" id="ARBA00009199"/>
    </source>
</evidence>
<dbReference type="RefSeq" id="WP_242374280.1">
    <property type="nucleotide sequence ID" value="NZ_JAKRKC020000001.1"/>
</dbReference>
<name>A0ABT0FR88_9ACTN</name>
<feature type="domain" description="Amidase" evidence="2">
    <location>
        <begin position="25"/>
        <end position="460"/>
    </location>
</feature>
<organism evidence="3 4">
    <name type="scientific">Actinomadura luzonensis</name>
    <dbReference type="NCBI Taxonomy" id="2805427"/>
    <lineage>
        <taxon>Bacteria</taxon>
        <taxon>Bacillati</taxon>
        <taxon>Actinomycetota</taxon>
        <taxon>Actinomycetes</taxon>
        <taxon>Streptosporangiales</taxon>
        <taxon>Thermomonosporaceae</taxon>
        <taxon>Actinomadura</taxon>
    </lineage>
</organism>
<comment type="similarity">
    <text evidence="1">Belongs to the amidase family.</text>
</comment>
<evidence type="ECO:0000313" key="3">
    <source>
        <dbReference type="EMBL" id="MCK2214842.1"/>
    </source>
</evidence>
<sequence length="479" mass="49995">MLWAGRSAIEIATAVRQGEVTAVTVVEEHLHAIATRDARVGAFRAVREQAVEEAQTLQKRRDLAELPLAGVPVAVKDNLEVAGEPTRLGSAASSATPAAQDHETVARLRAAGALVIGLTNMPELGLVAVGDSAYGTVRNPWNPERTPGGSSSGGAAAVAAGMAPLALGNDGLGSLRIPGAACGVLAVKPGAGLVPAPAQDWNGLTENGPIATTAEDLALALSVLAADPTLAGAWQAGRRVDPRPPMLRSVWADDDEVWRPQPPPDGPEPFDLRVAYAPQPLPPGLPVDKEFQAAVRAAAESLRVAGHTVVEHTRRLPVWLGPATIATWLSLAATTTEGLDPARLERRTRALARAGRSLARLRAGGARGRERWRAYGADQWFGDADALVMPVLAAVPPRAERWGERGFVSNVLLNVRFAPGAGPWNMCGWPALTVPIATHSSGLPIGVQLVAPPGGEPHLLGLAAQLQAAHPPLRPPGYR</sequence>
<protein>
    <submittedName>
        <fullName evidence="3">Amidase family protein</fullName>
    </submittedName>
</protein>
<reference evidence="3 4" key="1">
    <citation type="submission" date="2022-04" db="EMBL/GenBank/DDBJ databases">
        <title>Genome draft of Actinomadura sp. ATCC 31491.</title>
        <authorList>
            <person name="Shi X."/>
            <person name="Du Y."/>
        </authorList>
    </citation>
    <scope>NUCLEOTIDE SEQUENCE [LARGE SCALE GENOMIC DNA]</scope>
    <source>
        <strain evidence="3 4">ATCC 31491</strain>
    </source>
</reference>
<evidence type="ECO:0000259" key="2">
    <source>
        <dbReference type="Pfam" id="PF01425"/>
    </source>
</evidence>
<accession>A0ABT0FR88</accession>
<dbReference type="Pfam" id="PF01425">
    <property type="entry name" value="Amidase"/>
    <property type="match status" value="1"/>
</dbReference>
<dbReference type="InterPro" id="IPR000120">
    <property type="entry name" value="Amidase"/>
</dbReference>
<dbReference type="PANTHER" id="PTHR11895:SF7">
    <property type="entry name" value="GLUTAMYL-TRNA(GLN) AMIDOTRANSFERASE SUBUNIT A, MITOCHONDRIAL"/>
    <property type="match status" value="1"/>
</dbReference>
<keyword evidence="4" id="KW-1185">Reference proteome</keyword>
<dbReference type="Proteomes" id="UP001317259">
    <property type="component" value="Unassembled WGS sequence"/>
</dbReference>
<dbReference type="InterPro" id="IPR023631">
    <property type="entry name" value="Amidase_dom"/>
</dbReference>
<dbReference type="EMBL" id="JAKRKC020000001">
    <property type="protein sequence ID" value="MCK2214842.1"/>
    <property type="molecule type" value="Genomic_DNA"/>
</dbReference>